<name>A0A8K0T0U6_9HYPO</name>
<sequence length="217" mass="24480">MGHLRRKHCSETVSDARLREYLLNLPAAAEARFREEQTKILDMCHSTMTTLLTQAREIQDGVVFGEEFRQPAQGVPYALLKTFQLIVAFICAVPLLLADVQAFYRHDVFQEGVKSLAQNSEFQERFELLKAMALDMGSLMRSAERALIASEDLRKDADVVQFFGSSGAHGLAMQTICNILREPVYNNMNVAELYGDYEADLVSTLPHPCSHVYLTNF</sequence>
<keyword evidence="2" id="KW-1185">Reference proteome</keyword>
<gene>
    <name evidence="1" type="ORF">B0I35DRAFT_163792</name>
</gene>
<dbReference type="AlphaFoldDB" id="A0A8K0T0U6"/>
<proteinExistence type="predicted"/>
<evidence type="ECO:0000313" key="2">
    <source>
        <dbReference type="Proteomes" id="UP000813444"/>
    </source>
</evidence>
<dbReference type="EMBL" id="JAGPNK010000003">
    <property type="protein sequence ID" value="KAH7324546.1"/>
    <property type="molecule type" value="Genomic_DNA"/>
</dbReference>
<comment type="caution">
    <text evidence="1">The sequence shown here is derived from an EMBL/GenBank/DDBJ whole genome shotgun (WGS) entry which is preliminary data.</text>
</comment>
<evidence type="ECO:0000313" key="1">
    <source>
        <dbReference type="EMBL" id="KAH7324546.1"/>
    </source>
</evidence>
<protein>
    <submittedName>
        <fullName evidence="1">Uncharacterized protein</fullName>
    </submittedName>
</protein>
<accession>A0A8K0T0U6</accession>
<dbReference type="OrthoDB" id="5093624at2759"/>
<organism evidence="1 2">
    <name type="scientific">Stachybotrys elegans</name>
    <dbReference type="NCBI Taxonomy" id="80388"/>
    <lineage>
        <taxon>Eukaryota</taxon>
        <taxon>Fungi</taxon>
        <taxon>Dikarya</taxon>
        <taxon>Ascomycota</taxon>
        <taxon>Pezizomycotina</taxon>
        <taxon>Sordariomycetes</taxon>
        <taxon>Hypocreomycetidae</taxon>
        <taxon>Hypocreales</taxon>
        <taxon>Stachybotryaceae</taxon>
        <taxon>Stachybotrys</taxon>
    </lineage>
</organism>
<dbReference type="Proteomes" id="UP000813444">
    <property type="component" value="Unassembled WGS sequence"/>
</dbReference>
<reference evidence="1" key="1">
    <citation type="journal article" date="2021" name="Nat. Commun.">
        <title>Genetic determinants of endophytism in the Arabidopsis root mycobiome.</title>
        <authorList>
            <person name="Mesny F."/>
            <person name="Miyauchi S."/>
            <person name="Thiergart T."/>
            <person name="Pickel B."/>
            <person name="Atanasova L."/>
            <person name="Karlsson M."/>
            <person name="Huettel B."/>
            <person name="Barry K.W."/>
            <person name="Haridas S."/>
            <person name="Chen C."/>
            <person name="Bauer D."/>
            <person name="Andreopoulos W."/>
            <person name="Pangilinan J."/>
            <person name="LaButti K."/>
            <person name="Riley R."/>
            <person name="Lipzen A."/>
            <person name="Clum A."/>
            <person name="Drula E."/>
            <person name="Henrissat B."/>
            <person name="Kohler A."/>
            <person name="Grigoriev I.V."/>
            <person name="Martin F.M."/>
            <person name="Hacquard S."/>
        </authorList>
    </citation>
    <scope>NUCLEOTIDE SEQUENCE</scope>
    <source>
        <strain evidence="1">MPI-CAGE-CH-0235</strain>
    </source>
</reference>